<keyword evidence="4" id="KW-1185">Reference proteome</keyword>
<protein>
    <submittedName>
        <fullName evidence="3">Uncharacterized protein</fullName>
    </submittedName>
</protein>
<evidence type="ECO:0000256" key="2">
    <source>
        <dbReference type="SAM" id="MobiDB-lite"/>
    </source>
</evidence>
<sequence length="177" mass="19768">MRLEQLARKDLERRLERAARRAERAESEVKELREQLQNLQREQRVKDAQLDAVRGDLQDLLLSHPSYDDDRSRRVDQTHARNILLGGGPAADAASPSTPSTSAGARVGASGAASFESKNEDHAALEGKVDDSEDEEDFQDVLAAEMESMRVSYEEKIAVLQQRLEDAQRELKSARLG</sequence>
<feature type="compositionally biased region" description="Basic and acidic residues" evidence="2">
    <location>
        <begin position="117"/>
        <end position="130"/>
    </location>
</feature>
<gene>
    <name evidence="3" type="ORF">FCC1311_063252</name>
</gene>
<dbReference type="EMBL" id="BEYU01000071">
    <property type="protein sequence ID" value="GBG30105.1"/>
    <property type="molecule type" value="Genomic_DNA"/>
</dbReference>
<organism evidence="3 4">
    <name type="scientific">Hondaea fermentalgiana</name>
    <dbReference type="NCBI Taxonomy" id="2315210"/>
    <lineage>
        <taxon>Eukaryota</taxon>
        <taxon>Sar</taxon>
        <taxon>Stramenopiles</taxon>
        <taxon>Bigyra</taxon>
        <taxon>Labyrinthulomycetes</taxon>
        <taxon>Thraustochytrida</taxon>
        <taxon>Thraustochytriidae</taxon>
        <taxon>Hondaea</taxon>
    </lineage>
</organism>
<proteinExistence type="predicted"/>
<evidence type="ECO:0000256" key="1">
    <source>
        <dbReference type="SAM" id="Coils"/>
    </source>
</evidence>
<keyword evidence="1" id="KW-0175">Coiled coil</keyword>
<feature type="coiled-coil region" evidence="1">
    <location>
        <begin position="1"/>
        <end position="49"/>
    </location>
</feature>
<dbReference type="Proteomes" id="UP000241890">
    <property type="component" value="Unassembled WGS sequence"/>
</dbReference>
<evidence type="ECO:0000313" key="3">
    <source>
        <dbReference type="EMBL" id="GBG30105.1"/>
    </source>
</evidence>
<dbReference type="InParanoid" id="A0A2R5GHN9"/>
<accession>A0A2R5GHN9</accession>
<evidence type="ECO:0000313" key="4">
    <source>
        <dbReference type="Proteomes" id="UP000241890"/>
    </source>
</evidence>
<comment type="caution">
    <text evidence="3">The sequence shown here is derived from an EMBL/GenBank/DDBJ whole genome shotgun (WGS) entry which is preliminary data.</text>
</comment>
<feature type="compositionally biased region" description="Low complexity" evidence="2">
    <location>
        <begin position="90"/>
        <end position="114"/>
    </location>
</feature>
<dbReference type="AlphaFoldDB" id="A0A2R5GHN9"/>
<name>A0A2R5GHN9_9STRA</name>
<feature type="region of interest" description="Disordered" evidence="2">
    <location>
        <begin position="64"/>
        <end position="137"/>
    </location>
</feature>
<feature type="compositionally biased region" description="Basic and acidic residues" evidence="2">
    <location>
        <begin position="66"/>
        <end position="79"/>
    </location>
</feature>
<reference evidence="3 4" key="1">
    <citation type="submission" date="2017-12" db="EMBL/GenBank/DDBJ databases">
        <title>Sequencing, de novo assembly and annotation of complete genome of a new Thraustochytrid species, strain FCC1311.</title>
        <authorList>
            <person name="Sedici K."/>
            <person name="Godart F."/>
            <person name="Aiese Cigliano R."/>
            <person name="Sanseverino W."/>
            <person name="Barakat M."/>
            <person name="Ortet P."/>
            <person name="Marechal E."/>
            <person name="Cagnac O."/>
            <person name="Amato A."/>
        </authorList>
    </citation>
    <scope>NUCLEOTIDE SEQUENCE [LARGE SCALE GENOMIC DNA]</scope>
</reference>